<reference evidence="2 3" key="1">
    <citation type="submission" date="2019-06" db="EMBL/GenBank/DDBJ databases">
        <title>Description of Kitasatospora acidophila sp. nov. isolated from pine grove soil, and reclassification of Streptomyces novaecaesareae to Kitasatospora novaeceasareae comb. nov.</title>
        <authorList>
            <person name="Kim M.J."/>
        </authorList>
    </citation>
    <scope>NUCLEOTIDE SEQUENCE [LARGE SCALE GENOMIC DNA]</scope>
    <source>
        <strain evidence="2 3">MMS16-CNU292</strain>
    </source>
</reference>
<protein>
    <submittedName>
        <fullName evidence="2">Uncharacterized protein</fullName>
    </submittedName>
</protein>
<evidence type="ECO:0000313" key="3">
    <source>
        <dbReference type="Proteomes" id="UP000319103"/>
    </source>
</evidence>
<evidence type="ECO:0000256" key="1">
    <source>
        <dbReference type="SAM" id="MobiDB-lite"/>
    </source>
</evidence>
<sequence>MRPSLVLSRAARALAAGEYAQAVGLHRQLDTMRPGLSPQFLPARAAARGFLAARAGDWAASADWYAFVLDAHVEGLLPEPPAERRCRVQGCRRGRGSEPMLRCGQCHRLCCSEHGAARPGGPQRCDDCLWTALSNLTVAAVALDSPQTALPALTAWCEQGGWEDAGLLRDVLTGDPGAAAQLPAESRELGRVVLLRQAAGASDRHDLLERLSQLGQVDGRLAGPARELQARAAQQATRRGDPAAADEAWRRAWAAAPSDLALVHAAGLAALAAATAESDPDRCAAAARRAIGCLAVTVNGGAYWKALAETTGRPLTAEEQDEVRTAFDEQLRLRLRALDARLARPAHQGLELAWTVETEAVRLLMELVVEAVGPPLPTGSGSALLGGPMFLTLSQPIAAEPPGSRPGGLAAVLALLRERLSWPPGREPQHSHPVTFLRLVEVASPDGPFLQLLAEKRFQEAIEIAEDELDATPADRRGDLRRGELRHLLGRALLGRAKERLDEQDWQAAFEDYERAADQGAELNPHQADLEQAAYQWGKELRRGDRSSWQSYAAVLNRALRLLPSRGLAENLEEALRRLPADYKLPPVQRPERARVSRPHAEPVPEAAAPKAARPRTEQLSPYLVLDVPPSADGSAVQAAYLRELKAAGRDAARKKQVAAARSALSSPQRRRLADLLVPLPGLAADGGSLEELGARCSRLAEQQAAALRPLPPALAQLIPLAP</sequence>
<dbReference type="AlphaFoldDB" id="A0A540W6L7"/>
<keyword evidence="3" id="KW-1185">Reference proteome</keyword>
<feature type="compositionally biased region" description="Basic and acidic residues" evidence="1">
    <location>
        <begin position="590"/>
        <end position="603"/>
    </location>
</feature>
<evidence type="ECO:0000313" key="2">
    <source>
        <dbReference type="EMBL" id="TQF04666.1"/>
    </source>
</evidence>
<dbReference type="EMBL" id="VIGB01000003">
    <property type="protein sequence ID" value="TQF04666.1"/>
    <property type="molecule type" value="Genomic_DNA"/>
</dbReference>
<accession>A0A540W6L7</accession>
<gene>
    <name evidence="2" type="ORF">E6W39_23650</name>
</gene>
<proteinExistence type="predicted"/>
<dbReference type="Proteomes" id="UP000319103">
    <property type="component" value="Unassembled WGS sequence"/>
</dbReference>
<dbReference type="RefSeq" id="WP_141635225.1">
    <property type="nucleotide sequence ID" value="NZ_VIGB01000003.1"/>
</dbReference>
<comment type="caution">
    <text evidence="2">The sequence shown here is derived from an EMBL/GenBank/DDBJ whole genome shotgun (WGS) entry which is preliminary data.</text>
</comment>
<name>A0A540W6L7_9ACTN</name>
<feature type="region of interest" description="Disordered" evidence="1">
    <location>
        <begin position="589"/>
        <end position="616"/>
    </location>
</feature>
<organism evidence="2 3">
    <name type="scientific">Kitasatospora acidiphila</name>
    <dbReference type="NCBI Taxonomy" id="2567942"/>
    <lineage>
        <taxon>Bacteria</taxon>
        <taxon>Bacillati</taxon>
        <taxon>Actinomycetota</taxon>
        <taxon>Actinomycetes</taxon>
        <taxon>Kitasatosporales</taxon>
        <taxon>Streptomycetaceae</taxon>
        <taxon>Kitasatospora</taxon>
    </lineage>
</organism>